<gene>
    <name evidence="1" type="ORF">FQV37_2279</name>
</gene>
<comment type="caution">
    <text evidence="1">The sequence shown here is derived from an EMBL/GenBank/DDBJ whole genome shotgun (WGS) entry which is preliminary data.</text>
</comment>
<dbReference type="Proteomes" id="UP000471465">
    <property type="component" value="Unassembled WGS sequence"/>
</dbReference>
<protein>
    <submittedName>
        <fullName evidence="1">Uncharacterized protein</fullName>
    </submittedName>
</protein>
<dbReference type="EMBL" id="VZIZ01000049">
    <property type="protein sequence ID" value="KAF0567423.1"/>
    <property type="molecule type" value="Genomic_DNA"/>
</dbReference>
<sequence>MNYVTNDTVTDVLGADWGAAGNEQQAVLMANAWLNEQRLPTYADDVPNEILAAGAYIAKEVIAGNMYQGRKDGLITSKSVKAGSVSSSKTYASGVDGQAMSAGESMALVLIKPFKICTPIVVPLGRF</sequence>
<evidence type="ECO:0000313" key="2">
    <source>
        <dbReference type="Proteomes" id="UP000471465"/>
    </source>
</evidence>
<dbReference type="RefSeq" id="WP_160023799.1">
    <property type="nucleotide sequence ID" value="NZ_VZIZ01000049.1"/>
</dbReference>
<evidence type="ECO:0000313" key="1">
    <source>
        <dbReference type="EMBL" id="KAF0567423.1"/>
    </source>
</evidence>
<name>A0A6N7BWT5_9GAMM</name>
<reference evidence="1 2" key="1">
    <citation type="submission" date="2019-09" db="EMBL/GenBank/DDBJ databases">
        <title>Draft genome sequence of Psychrobacter nivimaris LAMA 639, in search for biotechnological relevant genes.</title>
        <authorList>
            <person name="Lima A.O.S."/>
            <person name="Staloch B.E.K."/>
            <person name="Freitas R.C."/>
            <person name="Niero H."/>
            <person name="Silva M.A.C."/>
        </authorList>
    </citation>
    <scope>NUCLEOTIDE SEQUENCE [LARGE SCALE GENOMIC DNA]</scope>
    <source>
        <strain evidence="1 2">LAMA 639</strain>
    </source>
</reference>
<accession>A0A6N7BWT5</accession>
<dbReference type="AlphaFoldDB" id="A0A6N7BWT5"/>
<keyword evidence="2" id="KW-1185">Reference proteome</keyword>
<organism evidence="1 2">
    <name type="scientific">Psychrobacter nivimaris</name>
    <dbReference type="NCBI Taxonomy" id="281738"/>
    <lineage>
        <taxon>Bacteria</taxon>
        <taxon>Pseudomonadati</taxon>
        <taxon>Pseudomonadota</taxon>
        <taxon>Gammaproteobacteria</taxon>
        <taxon>Moraxellales</taxon>
        <taxon>Moraxellaceae</taxon>
        <taxon>Psychrobacter</taxon>
    </lineage>
</organism>
<proteinExistence type="predicted"/>